<reference evidence="4" key="1">
    <citation type="submission" date="2020-05" db="EMBL/GenBank/DDBJ databases">
        <authorList>
            <person name="Chiriac C."/>
            <person name="Salcher M."/>
            <person name="Ghai R."/>
            <person name="Kavagutti S V."/>
        </authorList>
    </citation>
    <scope>NUCLEOTIDE SEQUENCE</scope>
</reference>
<dbReference type="CDD" id="cd04301">
    <property type="entry name" value="NAT_SF"/>
    <property type="match status" value="1"/>
</dbReference>
<keyword evidence="2" id="KW-0012">Acyltransferase</keyword>
<evidence type="ECO:0000259" key="3">
    <source>
        <dbReference type="PROSITE" id="PS51186"/>
    </source>
</evidence>
<dbReference type="InterPro" id="IPR050832">
    <property type="entry name" value="Bact_Acetyltransf"/>
</dbReference>
<proteinExistence type="predicted"/>
<dbReference type="PANTHER" id="PTHR43877:SF2">
    <property type="entry name" value="AMINOALKYLPHOSPHONATE N-ACETYLTRANSFERASE-RELATED"/>
    <property type="match status" value="1"/>
</dbReference>
<gene>
    <name evidence="4" type="ORF">UFOPK1353_00451</name>
</gene>
<dbReference type="InterPro" id="IPR016181">
    <property type="entry name" value="Acyl_CoA_acyltransferase"/>
</dbReference>
<dbReference type="Gene3D" id="3.40.630.30">
    <property type="match status" value="1"/>
</dbReference>
<protein>
    <submittedName>
        <fullName evidence="4">Unannotated protein</fullName>
    </submittedName>
</protein>
<dbReference type="PROSITE" id="PS51186">
    <property type="entry name" value="GNAT"/>
    <property type="match status" value="1"/>
</dbReference>
<feature type="domain" description="N-acetyltransferase" evidence="3">
    <location>
        <begin position="5"/>
        <end position="154"/>
    </location>
</feature>
<evidence type="ECO:0000313" key="4">
    <source>
        <dbReference type="EMBL" id="CAB4532863.1"/>
    </source>
</evidence>
<dbReference type="InterPro" id="IPR000182">
    <property type="entry name" value="GNAT_dom"/>
</dbReference>
<dbReference type="EMBL" id="CAEZSE010000053">
    <property type="protein sequence ID" value="CAB4532863.1"/>
    <property type="molecule type" value="Genomic_DNA"/>
</dbReference>
<dbReference type="Pfam" id="PF00583">
    <property type="entry name" value="Acetyltransf_1"/>
    <property type="match status" value="1"/>
</dbReference>
<name>A0A6J6B3F0_9ZZZZ</name>
<organism evidence="4">
    <name type="scientific">freshwater metagenome</name>
    <dbReference type="NCBI Taxonomy" id="449393"/>
    <lineage>
        <taxon>unclassified sequences</taxon>
        <taxon>metagenomes</taxon>
        <taxon>ecological metagenomes</taxon>
    </lineage>
</organism>
<keyword evidence="1" id="KW-0808">Transferase</keyword>
<sequence length="154" mass="16893">MTVQIFSRPATEKDVDVLALLESEARNSLNQFRGSDRLANEVPEIGNRWSEELNNDTVFVLAGGIDSTVMGYLIARLTEKAGNQIATIEQVFVTHDARNLGVGDALVSTALSWARELKLHALDALALPGDRETKNLYERSGLVARLITVTKKLS</sequence>
<dbReference type="GO" id="GO:0016747">
    <property type="term" value="F:acyltransferase activity, transferring groups other than amino-acyl groups"/>
    <property type="evidence" value="ECO:0007669"/>
    <property type="project" value="InterPro"/>
</dbReference>
<accession>A0A6J6B3F0</accession>
<evidence type="ECO:0000256" key="1">
    <source>
        <dbReference type="ARBA" id="ARBA00022679"/>
    </source>
</evidence>
<dbReference type="PANTHER" id="PTHR43877">
    <property type="entry name" value="AMINOALKYLPHOSPHONATE N-ACETYLTRANSFERASE-RELATED-RELATED"/>
    <property type="match status" value="1"/>
</dbReference>
<dbReference type="SUPFAM" id="SSF55729">
    <property type="entry name" value="Acyl-CoA N-acyltransferases (Nat)"/>
    <property type="match status" value="1"/>
</dbReference>
<dbReference type="AlphaFoldDB" id="A0A6J6B3F0"/>
<evidence type="ECO:0000256" key="2">
    <source>
        <dbReference type="ARBA" id="ARBA00023315"/>
    </source>
</evidence>